<sequence>MRSTDCTYSCRNLPTCFQLEAGFQTVLREISVPRDYLPDSRLNPTRYPKVHALIFLDYGTSDLLIKIRLRFPNFD</sequence>
<proteinExistence type="predicted"/>
<comment type="caution">
    <text evidence="1">The sequence shown here is derived from an EMBL/GenBank/DDBJ whole genome shotgun (WGS) entry which is preliminary data.</text>
</comment>
<name>A0A232EM56_9HYME</name>
<evidence type="ECO:0000313" key="2">
    <source>
        <dbReference type="Proteomes" id="UP000215335"/>
    </source>
</evidence>
<accession>A0A232EM56</accession>
<organism evidence="1 2">
    <name type="scientific">Trichomalopsis sarcophagae</name>
    <dbReference type="NCBI Taxonomy" id="543379"/>
    <lineage>
        <taxon>Eukaryota</taxon>
        <taxon>Metazoa</taxon>
        <taxon>Ecdysozoa</taxon>
        <taxon>Arthropoda</taxon>
        <taxon>Hexapoda</taxon>
        <taxon>Insecta</taxon>
        <taxon>Pterygota</taxon>
        <taxon>Neoptera</taxon>
        <taxon>Endopterygota</taxon>
        <taxon>Hymenoptera</taxon>
        <taxon>Apocrita</taxon>
        <taxon>Proctotrupomorpha</taxon>
        <taxon>Chalcidoidea</taxon>
        <taxon>Pteromalidae</taxon>
        <taxon>Pteromalinae</taxon>
        <taxon>Trichomalopsis</taxon>
    </lineage>
</organism>
<gene>
    <name evidence="1" type="ORF">TSAR_011942</name>
</gene>
<dbReference type="Proteomes" id="UP000215335">
    <property type="component" value="Unassembled WGS sequence"/>
</dbReference>
<keyword evidence="2" id="KW-1185">Reference proteome</keyword>
<protein>
    <submittedName>
        <fullName evidence="1">Uncharacterized protein</fullName>
    </submittedName>
</protein>
<dbReference type="AlphaFoldDB" id="A0A232EM56"/>
<dbReference type="EMBL" id="NNAY01003418">
    <property type="protein sequence ID" value="OXU19445.1"/>
    <property type="molecule type" value="Genomic_DNA"/>
</dbReference>
<evidence type="ECO:0000313" key="1">
    <source>
        <dbReference type="EMBL" id="OXU19445.1"/>
    </source>
</evidence>
<reference evidence="1 2" key="1">
    <citation type="journal article" date="2017" name="Curr. Biol.">
        <title>The Evolution of Venom by Co-option of Single-Copy Genes.</title>
        <authorList>
            <person name="Martinson E.O."/>
            <person name="Mrinalini"/>
            <person name="Kelkar Y.D."/>
            <person name="Chang C.H."/>
            <person name="Werren J.H."/>
        </authorList>
    </citation>
    <scope>NUCLEOTIDE SEQUENCE [LARGE SCALE GENOMIC DNA]</scope>
    <source>
        <strain evidence="1 2">Alberta</strain>
        <tissue evidence="1">Whole body</tissue>
    </source>
</reference>